<dbReference type="InterPro" id="IPR013217">
    <property type="entry name" value="Methyltransf_12"/>
</dbReference>
<dbReference type="PANTHER" id="PTHR43861">
    <property type="entry name" value="TRANS-ACONITATE 2-METHYLTRANSFERASE-RELATED"/>
    <property type="match status" value="1"/>
</dbReference>
<name>A0A7W9DPA8_9ACTN</name>
<dbReference type="GO" id="GO:0008168">
    <property type="term" value="F:methyltransferase activity"/>
    <property type="evidence" value="ECO:0007669"/>
    <property type="project" value="UniProtKB-KW"/>
</dbReference>
<evidence type="ECO:0000313" key="3">
    <source>
        <dbReference type="Proteomes" id="UP000588112"/>
    </source>
</evidence>
<evidence type="ECO:0000313" key="2">
    <source>
        <dbReference type="EMBL" id="MBB5626226.1"/>
    </source>
</evidence>
<keyword evidence="2" id="KW-0808">Transferase</keyword>
<comment type="caution">
    <text evidence="2">The sequence shown here is derived from an EMBL/GenBank/DDBJ whole genome shotgun (WGS) entry which is preliminary data.</text>
</comment>
<sequence length="475" mass="51935">MDVAGVTVEERADGAGDRHLVAFVVPRERVLRTIREMARERRLDEWRAIYGSVYEAQAGDPEFGENFAEWKSGYDRLPIDRAQMEEWRARTVDTVLALRPRRVLEIGAGSGLILSRVAPRCESYWATDLSGDAVRLVSRAVARDPRLAEVVEVRHQPAHDFGGLPAGRFDTVVLNSVVQYFPDAGYLLDVLDGALKALAPGGVVVLGDIRNRRLRRGLYAAAELLDAGGNPRAESVRERIGRRELEERELLFDPEFFAALPAALGEIAAVDVRLKRGEHHNELTRHRYDVLLYRRPAEAKSPDGVERPRWGTEIADAASLEEYLSARRPAAMRLANIPNKRLAGEMAALRALDRGEPVESAVEKLAGTAVNSALDPETCHAIGARLGYEVRATWSAESPDGDFDVVFATGLAGDAPFVLSPPPPAPGTSPAREAAPLGGEGTAAFEKSLRAHLARVFENIPLPAITFVTTEEPPS</sequence>
<protein>
    <submittedName>
        <fullName evidence="2">SAM-dependent methyltransferase</fullName>
    </submittedName>
</protein>
<reference evidence="2 3" key="1">
    <citation type="submission" date="2020-08" db="EMBL/GenBank/DDBJ databases">
        <title>Sequencing the genomes of 1000 actinobacteria strains.</title>
        <authorList>
            <person name="Klenk H.-P."/>
        </authorList>
    </citation>
    <scope>NUCLEOTIDE SEQUENCE [LARGE SCALE GENOMIC DNA]</scope>
    <source>
        <strain evidence="2 3">DSM 45790</strain>
    </source>
</reference>
<dbReference type="Pfam" id="PF08242">
    <property type="entry name" value="Methyltransf_12"/>
    <property type="match status" value="1"/>
</dbReference>
<gene>
    <name evidence="2" type="ORF">BJ981_001925</name>
</gene>
<dbReference type="RefSeq" id="WP_184610064.1">
    <property type="nucleotide sequence ID" value="NZ_BOOS01000063.1"/>
</dbReference>
<evidence type="ECO:0000259" key="1">
    <source>
        <dbReference type="Pfam" id="PF08242"/>
    </source>
</evidence>
<dbReference type="InterPro" id="IPR029063">
    <property type="entry name" value="SAM-dependent_MTases_sf"/>
</dbReference>
<keyword evidence="3" id="KW-1185">Reference proteome</keyword>
<feature type="domain" description="Methyltransferase type 12" evidence="1">
    <location>
        <begin position="104"/>
        <end position="204"/>
    </location>
</feature>
<dbReference type="EMBL" id="JACHBR010000001">
    <property type="protein sequence ID" value="MBB5626226.1"/>
    <property type="molecule type" value="Genomic_DNA"/>
</dbReference>
<dbReference type="SUPFAM" id="SSF53335">
    <property type="entry name" value="S-adenosyl-L-methionine-dependent methyltransferases"/>
    <property type="match status" value="1"/>
</dbReference>
<dbReference type="AlphaFoldDB" id="A0A7W9DPA8"/>
<organism evidence="2 3">
    <name type="scientific">Sphaerisporangium krabiense</name>
    <dbReference type="NCBI Taxonomy" id="763782"/>
    <lineage>
        <taxon>Bacteria</taxon>
        <taxon>Bacillati</taxon>
        <taxon>Actinomycetota</taxon>
        <taxon>Actinomycetes</taxon>
        <taxon>Streptosporangiales</taxon>
        <taxon>Streptosporangiaceae</taxon>
        <taxon>Sphaerisporangium</taxon>
    </lineage>
</organism>
<dbReference type="CDD" id="cd02440">
    <property type="entry name" value="AdoMet_MTases"/>
    <property type="match status" value="1"/>
</dbReference>
<accession>A0A7W9DPA8</accession>
<dbReference type="Proteomes" id="UP000588112">
    <property type="component" value="Unassembled WGS sequence"/>
</dbReference>
<dbReference type="Gene3D" id="3.40.50.150">
    <property type="entry name" value="Vaccinia Virus protein VP39"/>
    <property type="match status" value="1"/>
</dbReference>
<proteinExistence type="predicted"/>
<dbReference type="GO" id="GO:0032259">
    <property type="term" value="P:methylation"/>
    <property type="evidence" value="ECO:0007669"/>
    <property type="project" value="UniProtKB-KW"/>
</dbReference>
<keyword evidence="2" id="KW-0489">Methyltransferase</keyword>